<accession>A0A1I2LDS5</accession>
<gene>
    <name evidence="2" type="ORF">DBY38_10820</name>
    <name evidence="3" type="ORF">SAMN04487885_10940</name>
</gene>
<dbReference type="EMBL" id="QAMZ01000049">
    <property type="protein sequence ID" value="PWL52416.1"/>
    <property type="molecule type" value="Genomic_DNA"/>
</dbReference>
<evidence type="ECO:0000313" key="2">
    <source>
        <dbReference type="EMBL" id="PWL52416.1"/>
    </source>
</evidence>
<feature type="region of interest" description="Disordered" evidence="1">
    <location>
        <begin position="40"/>
        <end position="103"/>
    </location>
</feature>
<organism evidence="3 4">
    <name type="scientific">Clostridium cadaveris</name>
    <dbReference type="NCBI Taxonomy" id="1529"/>
    <lineage>
        <taxon>Bacteria</taxon>
        <taxon>Bacillati</taxon>
        <taxon>Bacillota</taxon>
        <taxon>Clostridia</taxon>
        <taxon>Eubacteriales</taxon>
        <taxon>Clostridiaceae</taxon>
        <taxon>Clostridium</taxon>
    </lineage>
</organism>
<name>A0A1I2LDS5_9CLOT</name>
<evidence type="ECO:0000313" key="5">
    <source>
        <dbReference type="Proteomes" id="UP000246114"/>
    </source>
</evidence>
<protein>
    <submittedName>
        <fullName evidence="3">Uncharacterized protein</fullName>
    </submittedName>
</protein>
<dbReference type="AlphaFoldDB" id="A0A1I2LDS5"/>
<feature type="compositionally biased region" description="Basic and acidic residues" evidence="1">
    <location>
        <begin position="43"/>
        <end position="56"/>
    </location>
</feature>
<reference evidence="2 5" key="2">
    <citation type="submission" date="2018-03" db="EMBL/GenBank/DDBJ databases">
        <title>The uncultured portion of the human microbiome is neutrally assembled.</title>
        <authorList>
            <person name="Jeraldo P."/>
            <person name="Boardman L."/>
            <person name="White B.A."/>
            <person name="Nelson H."/>
            <person name="Goldenfeld N."/>
            <person name="Chia N."/>
        </authorList>
    </citation>
    <scope>NUCLEOTIDE SEQUENCE [LARGE SCALE GENOMIC DNA]</scope>
    <source>
        <strain evidence="2">CIM:MAG 903</strain>
    </source>
</reference>
<dbReference type="EMBL" id="FOOE01000009">
    <property type="protein sequence ID" value="SFF75216.1"/>
    <property type="molecule type" value="Genomic_DNA"/>
</dbReference>
<dbReference type="GeneID" id="90545910"/>
<proteinExistence type="predicted"/>
<evidence type="ECO:0000313" key="3">
    <source>
        <dbReference type="EMBL" id="SFF75216.1"/>
    </source>
</evidence>
<dbReference type="Proteomes" id="UP000246114">
    <property type="component" value="Unassembled WGS sequence"/>
</dbReference>
<keyword evidence="4" id="KW-1185">Reference proteome</keyword>
<sequence>MGMGLGDIFKAIVEELGEDALGSATQMLFDKKKDEFPIPIKKPFWEEGKSEPEVKPNRKIQNQNKKNKKSVENDNKAETSNKNETKNNEKSLEAQLSKLKEKESSYEYLESIDKEELKRGIIMSEILGKPRCKQRIRKRF</sequence>
<feature type="compositionally biased region" description="Basic and acidic residues" evidence="1">
    <location>
        <begin position="69"/>
        <end position="103"/>
    </location>
</feature>
<reference evidence="3 4" key="1">
    <citation type="submission" date="2016-10" db="EMBL/GenBank/DDBJ databases">
        <authorList>
            <person name="de Groot N.N."/>
        </authorList>
    </citation>
    <scope>NUCLEOTIDE SEQUENCE [LARGE SCALE GENOMIC DNA]</scope>
    <source>
        <strain evidence="3 4">NLAE-zl-G419</strain>
    </source>
</reference>
<evidence type="ECO:0000256" key="1">
    <source>
        <dbReference type="SAM" id="MobiDB-lite"/>
    </source>
</evidence>
<evidence type="ECO:0000313" key="4">
    <source>
        <dbReference type="Proteomes" id="UP000182135"/>
    </source>
</evidence>
<dbReference type="Proteomes" id="UP000182135">
    <property type="component" value="Unassembled WGS sequence"/>
</dbReference>
<dbReference type="STRING" id="1529.SAMN04487885_10940"/>
<dbReference type="RefSeq" id="WP_027637608.1">
    <property type="nucleotide sequence ID" value="NZ_CABMJC010000007.1"/>
</dbReference>